<reference evidence="2 3" key="1">
    <citation type="journal article" date="2021" name="Mar. Drugs">
        <title>Genome Reduction and Secondary Metabolism of the Marine Sponge-Associated Cyanobacterium Leptothoe.</title>
        <authorList>
            <person name="Konstantinou D."/>
            <person name="Popin R.V."/>
            <person name="Fewer D.P."/>
            <person name="Sivonen K."/>
            <person name="Gkelis S."/>
        </authorList>
    </citation>
    <scope>NUCLEOTIDE SEQUENCE [LARGE SCALE GENOMIC DNA]</scope>
    <source>
        <strain evidence="2 3">TAU-MAC 1615</strain>
    </source>
</reference>
<protein>
    <submittedName>
        <fullName evidence="2">Filamentous hemagglutinin N-terminal domain-containing protein</fullName>
    </submittedName>
</protein>
<comment type="caution">
    <text evidence="2">The sequence shown here is derived from an EMBL/GenBank/DDBJ whole genome shotgun (WGS) entry which is preliminary data.</text>
</comment>
<dbReference type="SMART" id="SM00912">
    <property type="entry name" value="Haemagg_act"/>
    <property type="match status" value="1"/>
</dbReference>
<dbReference type="SUPFAM" id="SSF51126">
    <property type="entry name" value="Pectin lyase-like"/>
    <property type="match status" value="3"/>
</dbReference>
<name>A0ABS5Y1F2_9CYAN</name>
<dbReference type="Pfam" id="PF05860">
    <property type="entry name" value="TPS"/>
    <property type="match status" value="1"/>
</dbReference>
<dbReference type="InterPro" id="IPR011050">
    <property type="entry name" value="Pectin_lyase_fold/virulence"/>
</dbReference>
<keyword evidence="3" id="KW-1185">Reference proteome</keyword>
<dbReference type="NCBIfam" id="TIGR01901">
    <property type="entry name" value="adhes_NPXG"/>
    <property type="match status" value="1"/>
</dbReference>
<accession>A0ABS5Y1F2</accession>
<organism evidence="2 3">
    <name type="scientific">Leptothoe kymatousa TAU-MAC 1615</name>
    <dbReference type="NCBI Taxonomy" id="2364775"/>
    <lineage>
        <taxon>Bacteria</taxon>
        <taxon>Bacillati</taxon>
        <taxon>Cyanobacteriota</taxon>
        <taxon>Cyanophyceae</taxon>
        <taxon>Nodosilineales</taxon>
        <taxon>Cymatolegaceae</taxon>
        <taxon>Leptothoe</taxon>
        <taxon>Leptothoe kymatousa</taxon>
    </lineage>
</organism>
<dbReference type="Gene3D" id="2.160.20.10">
    <property type="entry name" value="Single-stranded right-handed beta-helix, Pectin lyase-like"/>
    <property type="match status" value="2"/>
</dbReference>
<dbReference type="InterPro" id="IPR012334">
    <property type="entry name" value="Pectin_lyas_fold"/>
</dbReference>
<dbReference type="InterPro" id="IPR008638">
    <property type="entry name" value="FhaB/CdiA-like_TPS"/>
</dbReference>
<gene>
    <name evidence="2" type="ORF">IXB28_05460</name>
</gene>
<evidence type="ECO:0000313" key="3">
    <source>
        <dbReference type="Proteomes" id="UP001196661"/>
    </source>
</evidence>
<dbReference type="EMBL" id="JADOER010000004">
    <property type="protein sequence ID" value="MBT9311643.1"/>
    <property type="molecule type" value="Genomic_DNA"/>
</dbReference>
<dbReference type="RefSeq" id="WP_215617518.1">
    <property type="nucleotide sequence ID" value="NZ_JADOER010000004.1"/>
</dbReference>
<feature type="domain" description="Filamentous haemagglutinin FhaB/tRNA nuclease CdiA-like TPS" evidence="1">
    <location>
        <begin position="13"/>
        <end position="128"/>
    </location>
</feature>
<evidence type="ECO:0000259" key="1">
    <source>
        <dbReference type="SMART" id="SM00912"/>
    </source>
</evidence>
<proteinExistence type="predicted"/>
<evidence type="ECO:0000313" key="2">
    <source>
        <dbReference type="EMBL" id="MBT9311643.1"/>
    </source>
</evidence>
<sequence>MPKPVLSQSVIPDSTLGTVMNVNASEVTITGGRTSGTNLFHSFEHFSPGNQSVVFDLTVDPAQAAAERIFSRVTGNAASHINGNLQTLGGNSPDLFLINPNGIQFGANAQLQIDGDFLGTTATDLLFENNVTFSATPAASPLLSMSAPIGLNFGGVPGSITVQGTGNPHARFIFTPTIRSPITDGLTVSPGQNLTLLGGDIYLNGGVLAAESGTVALGSIGPNGRVELANGGSSVSYATVSEFRDITLDNSALIDVSGGQSGSVQLHGGNIFVQNDAEILSQNFGSGISGAIQIEATERLSLNQNGNHGFQARILSEALPTATQPSADIRINAPQVLIVDDTEVVTASYGGVDAGDVVVTASESLVVGGSQLFTNSILGSATAGSGLTGNIVVNAPTIRVFDGGIIGNSSIGQGNTGDVLVNAQSILVDGVSSSGISAITSTAFATGGTGDVTINTATLTAQNGGSVTSSGVAQGDGGNITINATDAVVVDGGTGGFNSQLRSSINVPSPFFQQILGLSSVPSGNAGNLTINTPSLRVTKGGALSVRNEGIGNAGDLVVAADRLAITEGGGIFSSTRSGQGGNLQLMLGELAFLRNQGIVSSEALGPGNGGNIFIQAPVIVALGNSDIIADAVTGNGGNVSITAQGILGLTFRDQLTPDNDITASSQFGVNGTVVLNNFGVNPDAGLLELPTGIADYSNQIGRGCGVEGDNEFVVTGQGSVSVAPENMLQPDTVWLDSRNVTPLPRDVRSSGLSALPTVEPVVKSVTEAVTWQINAAGNIALMAGPAGGEPLVYAGCPGSHHKARSVPTNLEF</sequence>
<dbReference type="Proteomes" id="UP001196661">
    <property type="component" value="Unassembled WGS sequence"/>
</dbReference>